<dbReference type="EMBL" id="CDMC01000014">
    <property type="protein sequence ID" value="CEL09500.1"/>
    <property type="molecule type" value="Genomic_DNA"/>
</dbReference>
<name>A0A0U5CG91_ASPCI</name>
<accession>A0A0U5CG91</accession>
<feature type="region of interest" description="Disordered" evidence="1">
    <location>
        <begin position="828"/>
        <end position="892"/>
    </location>
</feature>
<dbReference type="OMA" id="NDSEHME"/>
<dbReference type="OrthoDB" id="4227485at2759"/>
<reference evidence="3" key="1">
    <citation type="journal article" date="2016" name="Genome Announc.">
        <title>Draft genome sequences of fungus Aspergillus calidoustus.</title>
        <authorList>
            <person name="Horn F."/>
            <person name="Linde J."/>
            <person name="Mattern D.J."/>
            <person name="Walther G."/>
            <person name="Guthke R."/>
            <person name="Scherlach K."/>
            <person name="Martin K."/>
            <person name="Brakhage A.A."/>
            <person name="Petzke L."/>
            <person name="Valiante V."/>
        </authorList>
    </citation>
    <scope>NUCLEOTIDE SEQUENCE [LARGE SCALE GENOMIC DNA]</scope>
    <source>
        <strain evidence="3">SF006504</strain>
    </source>
</reference>
<feature type="compositionally biased region" description="Basic and acidic residues" evidence="1">
    <location>
        <begin position="864"/>
        <end position="873"/>
    </location>
</feature>
<organism evidence="2 3">
    <name type="scientific">Aspergillus calidoustus</name>
    <dbReference type="NCBI Taxonomy" id="454130"/>
    <lineage>
        <taxon>Eukaryota</taxon>
        <taxon>Fungi</taxon>
        <taxon>Dikarya</taxon>
        <taxon>Ascomycota</taxon>
        <taxon>Pezizomycotina</taxon>
        <taxon>Eurotiomycetes</taxon>
        <taxon>Eurotiomycetidae</taxon>
        <taxon>Eurotiales</taxon>
        <taxon>Aspergillaceae</taxon>
        <taxon>Aspergillus</taxon>
        <taxon>Aspergillus subgen. Nidulantes</taxon>
    </lineage>
</organism>
<proteinExistence type="predicted"/>
<dbReference type="Proteomes" id="UP000054771">
    <property type="component" value="Unassembled WGS sequence"/>
</dbReference>
<feature type="compositionally biased region" description="Basic and acidic residues" evidence="1">
    <location>
        <begin position="364"/>
        <end position="389"/>
    </location>
</feature>
<dbReference type="STRING" id="454130.A0A0U5CG91"/>
<feature type="compositionally biased region" description="Polar residues" evidence="1">
    <location>
        <begin position="395"/>
        <end position="404"/>
    </location>
</feature>
<dbReference type="InterPro" id="IPR022198">
    <property type="entry name" value="DUF3723"/>
</dbReference>
<evidence type="ECO:0000256" key="1">
    <source>
        <dbReference type="SAM" id="MobiDB-lite"/>
    </source>
</evidence>
<feature type="compositionally biased region" description="Polar residues" evidence="1">
    <location>
        <begin position="312"/>
        <end position="328"/>
    </location>
</feature>
<feature type="region of interest" description="Disordered" evidence="1">
    <location>
        <begin position="623"/>
        <end position="643"/>
    </location>
</feature>
<evidence type="ECO:0000313" key="3">
    <source>
        <dbReference type="Proteomes" id="UP000054771"/>
    </source>
</evidence>
<sequence length="991" mass="110279">MARIDLHTVDTLQLYGPRASTVDRKTVKGKILGGEIFADFSRTERAAIWTNLRSQEACDGIIPSLHTFFRDLSYLELCANAVKRLVVLSKPRPTVRSALVHSFRSPRADRDCLIQTSDTTFRRQPGSSDEHLTSGYRQIWMYAMRNYPEMAKDIQGGPRANPTRAKARAKADESVIHAMAALAKKLGFHTPQIKTILRQSPDRQIARAALLQARKPDHYHYDSGTFESLIEQIAGFFALAIPNEAAPVAHIPGWATKLKDRCGAPQEQAQQLDRPHIFFDTLHSATVLQRNLSSLEVRRSVYYAFFGKSSSTTSHSAPQGQSPSNNPLSPLFVPSDVSRSPIESAYDHMSTSGFDEGSFNGRRGRSEPPEEPHQRREDRRHQRQERQQAVEHSSPVPQESSIQSSGGGASTISEVMDMYWDSSDADDPPRPENVERQPVASGGMDSDIEEGECTGIDEDDLLRGAEDGSPVVEGAAAVDHSTLGAPRDTDMSSIPEEGAGAVDVDVDMDLSAQSIAQGDMNDSEHMEQEIRRPLNEPECPEHISDGLRAEAQEGLAGEQMADGSELIMEAGEELLQEDRAARERADALTQLQTPGSMADHAPRPVTELPADLPSLITRLREEGSQLGDDSIIPDKNQPQELPELERATVDHLDRHREDLPDPEQAQRQAIERQEGEDLLFDVPVLEEPTDAAVEEDREGLTLEVPALHPRSMHEGLSSDVPLERRVTVTFYVYERQAWKKMDMVSVSPTQLAEAQIIANRYALDPSQYARFYDGRLRKVAVDECVRAAIDDGSFTVLMSFGKDLKVTRHLVASVAQIFKSAGSEWHDPYHPEKRLRANTGAPSAGPVQPRKDPAPTETPVAISRKPEQRDGRKFTPRTVSQPPQVVRPNRAEADSQPVTIVFCAREKNGHWKMVHEVLVERSDPSQVERVARKEARNRQATFYDKNLRKVTPAQCFEAAIEDDTNKIFMNFGGELAMDEETIESIAREVEL</sequence>
<gene>
    <name evidence="2" type="ORF">ASPCAL12635</name>
</gene>
<protein>
    <submittedName>
        <fullName evidence="2">Uncharacterized protein</fullName>
    </submittedName>
</protein>
<keyword evidence="3" id="KW-1185">Reference proteome</keyword>
<evidence type="ECO:0000313" key="2">
    <source>
        <dbReference type="EMBL" id="CEL09500.1"/>
    </source>
</evidence>
<feature type="region of interest" description="Disordered" evidence="1">
    <location>
        <begin position="312"/>
        <end position="496"/>
    </location>
</feature>
<feature type="compositionally biased region" description="Acidic residues" evidence="1">
    <location>
        <begin position="446"/>
        <end position="460"/>
    </location>
</feature>
<dbReference type="AlphaFoldDB" id="A0A0U5CG91"/>
<dbReference type="Pfam" id="PF12520">
    <property type="entry name" value="DUF3723"/>
    <property type="match status" value="1"/>
</dbReference>